<gene>
    <name evidence="1" type="ORF">CLF_109672</name>
</gene>
<keyword evidence="2" id="KW-1185">Reference proteome</keyword>
<evidence type="ECO:0000313" key="1">
    <source>
        <dbReference type="EMBL" id="GAA56029.1"/>
    </source>
</evidence>
<name>G7YSU9_CLOSI</name>
<evidence type="ECO:0000313" key="2">
    <source>
        <dbReference type="Proteomes" id="UP000008909"/>
    </source>
</evidence>
<proteinExistence type="predicted"/>
<dbReference type="AlphaFoldDB" id="G7YSU9"/>
<reference evidence="1" key="1">
    <citation type="journal article" date="2011" name="Genome Biol.">
        <title>The draft genome of the carcinogenic human liver fluke Clonorchis sinensis.</title>
        <authorList>
            <person name="Wang X."/>
            <person name="Chen W."/>
            <person name="Huang Y."/>
            <person name="Sun J."/>
            <person name="Men J."/>
            <person name="Liu H."/>
            <person name="Luo F."/>
            <person name="Guo L."/>
            <person name="Lv X."/>
            <person name="Deng C."/>
            <person name="Zhou C."/>
            <person name="Fan Y."/>
            <person name="Li X."/>
            <person name="Huang L."/>
            <person name="Hu Y."/>
            <person name="Liang C."/>
            <person name="Hu X."/>
            <person name="Xu J."/>
            <person name="Yu X."/>
        </authorList>
    </citation>
    <scope>NUCLEOTIDE SEQUENCE [LARGE SCALE GENOMIC DNA]</scope>
    <source>
        <strain evidence="1">Henan</strain>
    </source>
</reference>
<dbReference type="Proteomes" id="UP000008909">
    <property type="component" value="Unassembled WGS sequence"/>
</dbReference>
<organism evidence="1 2">
    <name type="scientific">Clonorchis sinensis</name>
    <name type="common">Chinese liver fluke</name>
    <dbReference type="NCBI Taxonomy" id="79923"/>
    <lineage>
        <taxon>Eukaryota</taxon>
        <taxon>Metazoa</taxon>
        <taxon>Spiralia</taxon>
        <taxon>Lophotrochozoa</taxon>
        <taxon>Platyhelminthes</taxon>
        <taxon>Trematoda</taxon>
        <taxon>Digenea</taxon>
        <taxon>Opisthorchiida</taxon>
        <taxon>Opisthorchiata</taxon>
        <taxon>Opisthorchiidae</taxon>
        <taxon>Clonorchis</taxon>
    </lineage>
</organism>
<accession>G7YSU9</accession>
<protein>
    <submittedName>
        <fullName evidence="1">Uncharacterized protein</fullName>
    </submittedName>
</protein>
<reference key="2">
    <citation type="submission" date="2011-10" db="EMBL/GenBank/DDBJ databases">
        <title>The genome and transcriptome sequence of Clonorchis sinensis provide insights into the carcinogenic liver fluke.</title>
        <authorList>
            <person name="Wang X."/>
            <person name="Huang Y."/>
            <person name="Chen W."/>
            <person name="Liu H."/>
            <person name="Guo L."/>
            <person name="Chen Y."/>
            <person name="Luo F."/>
            <person name="Zhou W."/>
            <person name="Sun J."/>
            <person name="Mao Q."/>
            <person name="Liang P."/>
            <person name="Zhou C."/>
            <person name="Tian Y."/>
            <person name="Men J."/>
            <person name="Lv X."/>
            <person name="Huang L."/>
            <person name="Zhou J."/>
            <person name="Hu Y."/>
            <person name="Li R."/>
            <person name="Zhang F."/>
            <person name="Lei H."/>
            <person name="Li X."/>
            <person name="Hu X."/>
            <person name="Liang C."/>
            <person name="Xu J."/>
            <person name="Wu Z."/>
            <person name="Yu X."/>
        </authorList>
    </citation>
    <scope>NUCLEOTIDE SEQUENCE</scope>
    <source>
        <strain>Henan</strain>
    </source>
</reference>
<sequence>MERLFRPDRFDADPRSYSASEQWIRSHETFTNFLSCVELPNVDKRKLLANFLSPSVYQHVRECTTYEDAIQTLGTMHIMPKSEVFSRHVLATTIEEPGQLVDAFLKKLRYLAKDCNFRAVSADEYRDEAIRNALITGLQCNSVL</sequence>
<dbReference type="EMBL" id="DF144138">
    <property type="protein sequence ID" value="GAA56029.1"/>
    <property type="molecule type" value="Genomic_DNA"/>
</dbReference>